<dbReference type="EMBL" id="QCYH01000014">
    <property type="protein sequence ID" value="PVA08941.1"/>
    <property type="molecule type" value="Genomic_DNA"/>
</dbReference>
<dbReference type="AlphaFoldDB" id="A0A2T7G3D9"/>
<gene>
    <name evidence="6" type="ORF">DC366_16650</name>
</gene>
<keyword evidence="7" id="KW-1185">Reference proteome</keyword>
<dbReference type="OrthoDB" id="9803988at2"/>
<sequence length="519" mass="57629">MTTAALALVSAPALAAGEITVVRAIDANNYDPHKSTAQANAEIMFMLGDTLVSLAPDMKTIESGIAKEWEVSDDGLTYTFRLHDNVQFCDGKKLTADDVVYSIERWIDPETNSPVAWRAGEVESVTAIDPFTVEYKLKSPFSELLYQLAQSFGTIIDKDTVEALGPDFGVAGFNGTGPFCWVEWTPRDKMIMDKHEAYTWGAPFHKNTGPASLDRITWQIVPEENTRTVAVMTGQSEVSPYIPVIALKQLESAPGVEVVRSDLAPYTYYIGFKIDKETVSDPVVRRAINLAVDQEAMAEDLFFGEVEPAYSYVTQDALDWNHDLDDTLLKYDPEAAKKMLDEAGWVPGDDGVRAKGGVRLSPLIYTFAESTYGKQVEAVQSYLREIGIDLQIESFDATVVWGKLATQEFDMYTMGYPYVSSGDALNLYFRSENIPTPNRMNWNDEKTDELLDAGAAATDDAERAKNYGEVLKMVHDAAAWLPLYHDPMVIVQSTDLETITPHNLYGAGLYKGLDLKFKE</sequence>
<evidence type="ECO:0000256" key="3">
    <source>
        <dbReference type="ARBA" id="ARBA00022729"/>
    </source>
</evidence>
<dbReference type="Proteomes" id="UP000244446">
    <property type="component" value="Unassembled WGS sequence"/>
</dbReference>
<comment type="similarity">
    <text evidence="2">Belongs to the bacterial solute-binding protein 5 family.</text>
</comment>
<dbReference type="GO" id="GO:0030288">
    <property type="term" value="C:outer membrane-bounded periplasmic space"/>
    <property type="evidence" value="ECO:0007669"/>
    <property type="project" value="UniProtKB-ARBA"/>
</dbReference>
<evidence type="ECO:0000256" key="2">
    <source>
        <dbReference type="ARBA" id="ARBA00005695"/>
    </source>
</evidence>
<dbReference type="Gene3D" id="3.10.105.10">
    <property type="entry name" value="Dipeptide-binding Protein, Domain 3"/>
    <property type="match status" value="1"/>
</dbReference>
<keyword evidence="3 4" id="KW-0732">Signal</keyword>
<dbReference type="GO" id="GO:0043190">
    <property type="term" value="C:ATP-binding cassette (ABC) transporter complex"/>
    <property type="evidence" value="ECO:0007669"/>
    <property type="project" value="InterPro"/>
</dbReference>
<dbReference type="Gene3D" id="3.40.190.10">
    <property type="entry name" value="Periplasmic binding protein-like II"/>
    <property type="match status" value="1"/>
</dbReference>
<organism evidence="6 7">
    <name type="scientific">Pelagivirga sediminicola</name>
    <dbReference type="NCBI Taxonomy" id="2170575"/>
    <lineage>
        <taxon>Bacteria</taxon>
        <taxon>Pseudomonadati</taxon>
        <taxon>Pseudomonadota</taxon>
        <taxon>Alphaproteobacteria</taxon>
        <taxon>Rhodobacterales</taxon>
        <taxon>Paracoccaceae</taxon>
        <taxon>Pelagivirga</taxon>
    </lineage>
</organism>
<feature type="domain" description="Solute-binding protein family 5" evidence="5">
    <location>
        <begin position="61"/>
        <end position="419"/>
    </location>
</feature>
<evidence type="ECO:0000259" key="5">
    <source>
        <dbReference type="Pfam" id="PF00496"/>
    </source>
</evidence>
<evidence type="ECO:0000256" key="4">
    <source>
        <dbReference type="SAM" id="SignalP"/>
    </source>
</evidence>
<name>A0A2T7G3D9_9RHOB</name>
<comment type="subcellular location">
    <subcellularLocation>
        <location evidence="1">Periplasm</location>
    </subcellularLocation>
</comment>
<dbReference type="GO" id="GO:1904680">
    <property type="term" value="F:peptide transmembrane transporter activity"/>
    <property type="evidence" value="ECO:0007669"/>
    <property type="project" value="TreeGrafter"/>
</dbReference>
<dbReference type="InterPro" id="IPR000914">
    <property type="entry name" value="SBP_5_dom"/>
</dbReference>
<accession>A0A2T7G3D9</accession>
<protein>
    <submittedName>
        <fullName evidence="6">Peptide ABC transporter substrate-binding protein</fullName>
    </submittedName>
</protein>
<dbReference type="PIRSF" id="PIRSF002741">
    <property type="entry name" value="MppA"/>
    <property type="match status" value="1"/>
</dbReference>
<dbReference type="PANTHER" id="PTHR30290:SF38">
    <property type="entry name" value="D,D-DIPEPTIDE-BINDING PERIPLASMIC PROTEIN DDPA-RELATED"/>
    <property type="match status" value="1"/>
</dbReference>
<evidence type="ECO:0000313" key="6">
    <source>
        <dbReference type="EMBL" id="PVA08941.1"/>
    </source>
</evidence>
<feature type="signal peptide" evidence="4">
    <location>
        <begin position="1"/>
        <end position="15"/>
    </location>
</feature>
<reference evidence="6 7" key="1">
    <citation type="submission" date="2018-04" db="EMBL/GenBank/DDBJ databases">
        <title>Pelagivirga bohaiensis gen. nov., sp. nov., a bacterium isolated from the Bohai Sea.</title>
        <authorList>
            <person name="Ji X."/>
        </authorList>
    </citation>
    <scope>NUCLEOTIDE SEQUENCE [LARGE SCALE GENOMIC DNA]</scope>
    <source>
        <strain evidence="6 7">BH-SD19</strain>
    </source>
</reference>
<dbReference type="GO" id="GO:0015833">
    <property type="term" value="P:peptide transport"/>
    <property type="evidence" value="ECO:0007669"/>
    <property type="project" value="TreeGrafter"/>
</dbReference>
<dbReference type="Pfam" id="PF00496">
    <property type="entry name" value="SBP_bac_5"/>
    <property type="match status" value="1"/>
</dbReference>
<dbReference type="SUPFAM" id="SSF53850">
    <property type="entry name" value="Periplasmic binding protein-like II"/>
    <property type="match status" value="1"/>
</dbReference>
<dbReference type="InterPro" id="IPR030678">
    <property type="entry name" value="Peptide/Ni-bd"/>
</dbReference>
<comment type="caution">
    <text evidence="6">The sequence shown here is derived from an EMBL/GenBank/DDBJ whole genome shotgun (WGS) entry which is preliminary data.</text>
</comment>
<dbReference type="InterPro" id="IPR039424">
    <property type="entry name" value="SBP_5"/>
</dbReference>
<evidence type="ECO:0000313" key="7">
    <source>
        <dbReference type="Proteomes" id="UP000244446"/>
    </source>
</evidence>
<evidence type="ECO:0000256" key="1">
    <source>
        <dbReference type="ARBA" id="ARBA00004418"/>
    </source>
</evidence>
<feature type="chain" id="PRO_5015487537" evidence="4">
    <location>
        <begin position="16"/>
        <end position="519"/>
    </location>
</feature>
<dbReference type="PANTHER" id="PTHR30290">
    <property type="entry name" value="PERIPLASMIC BINDING COMPONENT OF ABC TRANSPORTER"/>
    <property type="match status" value="1"/>
</dbReference>
<proteinExistence type="inferred from homology"/>